<accession>A0A6N8I4R0</accession>
<evidence type="ECO:0000313" key="2">
    <source>
        <dbReference type="Proteomes" id="UP000469440"/>
    </source>
</evidence>
<dbReference type="Proteomes" id="UP000469440">
    <property type="component" value="Unassembled WGS sequence"/>
</dbReference>
<reference evidence="1 2" key="1">
    <citation type="submission" date="2019-09" db="EMBL/GenBank/DDBJ databases">
        <title>Genome sequence of Clostridium sp. EA1.</title>
        <authorList>
            <person name="Poehlein A."/>
            <person name="Bengelsdorf F.R."/>
            <person name="Daniel R."/>
        </authorList>
    </citation>
    <scope>NUCLEOTIDE SEQUENCE [LARGE SCALE GENOMIC DNA]</scope>
    <source>
        <strain evidence="1 2">EA1</strain>
    </source>
</reference>
<keyword evidence="2" id="KW-1185">Reference proteome</keyword>
<protein>
    <recommendedName>
        <fullName evidence="3">DUF1540 domain-containing protein</fullName>
    </recommendedName>
</protein>
<dbReference type="EMBL" id="VWXL01000108">
    <property type="protein sequence ID" value="MVB12948.1"/>
    <property type="molecule type" value="Genomic_DNA"/>
</dbReference>
<name>A0A6N8I4R0_9FIRM</name>
<evidence type="ECO:0000313" key="1">
    <source>
        <dbReference type="EMBL" id="MVB12948.1"/>
    </source>
</evidence>
<gene>
    <name evidence="1" type="ORF">CAFE_37000</name>
</gene>
<proteinExistence type="predicted"/>
<evidence type="ECO:0008006" key="3">
    <source>
        <dbReference type="Google" id="ProtNLM"/>
    </source>
</evidence>
<sequence length="60" mass="6689">MSIIQCDVDCIYQRDGYCTLETPSAITNYTGDGCVHCIKVTPRSPDDIIQSRPQTPPSHF</sequence>
<organism evidence="1 2">
    <name type="scientific">Caproicibacter fermentans</name>
    <dbReference type="NCBI Taxonomy" id="2576756"/>
    <lineage>
        <taxon>Bacteria</taxon>
        <taxon>Bacillati</taxon>
        <taxon>Bacillota</taxon>
        <taxon>Clostridia</taxon>
        <taxon>Eubacteriales</taxon>
        <taxon>Acutalibacteraceae</taxon>
        <taxon>Caproicibacter</taxon>
    </lineage>
</organism>
<comment type="caution">
    <text evidence="1">The sequence shown here is derived from an EMBL/GenBank/DDBJ whole genome shotgun (WGS) entry which is preliminary data.</text>
</comment>
<dbReference type="AlphaFoldDB" id="A0A6N8I4R0"/>